<feature type="transmembrane region" description="Helical" evidence="1">
    <location>
        <begin position="263"/>
        <end position="283"/>
    </location>
</feature>
<keyword evidence="1" id="KW-0472">Membrane</keyword>
<gene>
    <name evidence="4" type="ORF">K6T82_16325</name>
</gene>
<feature type="transmembrane region" description="Helical" evidence="1">
    <location>
        <begin position="6"/>
        <end position="22"/>
    </location>
</feature>
<evidence type="ECO:0000313" key="4">
    <source>
        <dbReference type="EMBL" id="MBZ4036341.1"/>
    </source>
</evidence>
<dbReference type="PANTHER" id="PTHR33446">
    <property type="entry name" value="PROTEIN TONB-RELATED"/>
    <property type="match status" value="1"/>
</dbReference>
<evidence type="ECO:0000259" key="3">
    <source>
        <dbReference type="Pfam" id="PF05569"/>
    </source>
</evidence>
<dbReference type="PANTHER" id="PTHR33446:SF2">
    <property type="entry name" value="PROTEIN TONB"/>
    <property type="match status" value="1"/>
</dbReference>
<keyword evidence="5" id="KW-1185">Reference proteome</keyword>
<dbReference type="CDD" id="cd07341">
    <property type="entry name" value="M56_BlaR1_MecR1_like"/>
    <property type="match status" value="1"/>
</dbReference>
<accession>A0A9X1HC04</accession>
<evidence type="ECO:0000259" key="2">
    <source>
        <dbReference type="Pfam" id="PF03544"/>
    </source>
</evidence>
<dbReference type="Gene3D" id="3.30.1150.10">
    <property type="match status" value="1"/>
</dbReference>
<dbReference type="RefSeq" id="WP_223707681.1">
    <property type="nucleotide sequence ID" value="NZ_JAINUY010000005.1"/>
</dbReference>
<dbReference type="SUPFAM" id="SSF74653">
    <property type="entry name" value="TolA/TonB C-terminal domain"/>
    <property type="match status" value="1"/>
</dbReference>
<dbReference type="Pfam" id="PF03544">
    <property type="entry name" value="TonB_C"/>
    <property type="match status" value="1"/>
</dbReference>
<dbReference type="AlphaFoldDB" id="A0A9X1HC04"/>
<name>A0A9X1HC04_9FLAO</name>
<feature type="transmembrane region" description="Helical" evidence="1">
    <location>
        <begin position="88"/>
        <end position="106"/>
    </location>
</feature>
<dbReference type="GO" id="GO:0055085">
    <property type="term" value="P:transmembrane transport"/>
    <property type="evidence" value="ECO:0007669"/>
    <property type="project" value="InterPro"/>
</dbReference>
<dbReference type="InterPro" id="IPR037682">
    <property type="entry name" value="TonB_C"/>
</dbReference>
<protein>
    <submittedName>
        <fullName evidence="4">M56 family metallopeptidase</fullName>
    </submittedName>
</protein>
<reference evidence="4 5" key="1">
    <citation type="journal article" date="2023" name="Antonie Van Leeuwenhoek">
        <title>Flavobacterium potami sp. nov., a multi-metal resistance genes harbouring bacterium isolated from shallow river silt.</title>
        <authorList>
            <person name="Li S."/>
            <person name="Mao S."/>
            <person name="Mu W."/>
            <person name="Guo B."/>
            <person name="Li C."/>
            <person name="Zhu Q."/>
            <person name="Hou X."/>
            <person name="Zhao Y."/>
            <person name="Wei S."/>
            <person name="Liu H."/>
            <person name="Liu A."/>
        </authorList>
    </citation>
    <scope>NUCLEOTIDE SEQUENCE [LARGE SCALE GENOMIC DNA]</scope>
    <source>
        <strain evidence="4 5">17A</strain>
    </source>
</reference>
<dbReference type="Proteomes" id="UP001139366">
    <property type="component" value="Unassembled WGS sequence"/>
</dbReference>
<keyword evidence="1" id="KW-1133">Transmembrane helix</keyword>
<evidence type="ECO:0000256" key="1">
    <source>
        <dbReference type="SAM" id="Phobius"/>
    </source>
</evidence>
<dbReference type="GO" id="GO:0098797">
    <property type="term" value="C:plasma membrane protein complex"/>
    <property type="evidence" value="ECO:0007669"/>
    <property type="project" value="TreeGrafter"/>
</dbReference>
<feature type="domain" description="TonB C-terminal" evidence="2">
    <location>
        <begin position="487"/>
        <end position="553"/>
    </location>
</feature>
<proteinExistence type="predicted"/>
<evidence type="ECO:0000313" key="5">
    <source>
        <dbReference type="Proteomes" id="UP001139366"/>
    </source>
</evidence>
<sequence length="583" mass="66359">MIDFLYKSSLSLLVLLVFYHLVLEKQKMHQFNRFYLLFGLVFSFVLPFITIEIPSETTVSVQQTYGYLVQAIPVSNQVAATQYNYKLILLWSIYVLIMLLLLFRYIRNILRIITIIKSNTIVSYKSADLVLVNEEIPPHTFLNYIFLNKTAYQNRKIEEELYTHELIHVAQKHTLDVLLIEALKTIFWFNPILIFYKKAIQLNHEFLADEKVVTSFSNVPFYQNLLLTHATVNSTSGLTSNLNYSVTKKRFIMMTKTVSKTKILLSKIMLLPLLCGFTFFMSVESVGQTIASDELYANSQTAENGSASGWKVTADRTESAPTKRPEIMMSAAYNLSGMNINIPAFQNTTSQLANYILSNYKSPAGVNKSDEILSVTFNFEKDGSLDDVKIINGKGTKTEAEILKILKSSPKFSPEKNYGKADWQPIAIKLDFRPISKEDKFVNERVVKEGHPLEETNVLQRVTSKPEYPEGTLEFYKFIGRNFKVPAEAGKIEGKLYLEFMVEKDGSLSEFKVVKDLGFGLGDEAIRVLKLSPKWNPGTQDGKPVRVLYSLPITIQSEETPEKNKVINSSFPKIIFEPTIFGN</sequence>
<dbReference type="GO" id="GO:0031992">
    <property type="term" value="F:energy transducer activity"/>
    <property type="evidence" value="ECO:0007669"/>
    <property type="project" value="TreeGrafter"/>
</dbReference>
<comment type="caution">
    <text evidence="4">The sequence shown here is derived from an EMBL/GenBank/DDBJ whole genome shotgun (WGS) entry which is preliminary data.</text>
</comment>
<dbReference type="Pfam" id="PF05569">
    <property type="entry name" value="Peptidase_M56"/>
    <property type="match status" value="1"/>
</dbReference>
<dbReference type="InterPro" id="IPR008756">
    <property type="entry name" value="Peptidase_M56"/>
</dbReference>
<feature type="domain" description="Peptidase M56" evidence="3">
    <location>
        <begin position="162"/>
        <end position="253"/>
    </location>
</feature>
<feature type="transmembrane region" description="Helical" evidence="1">
    <location>
        <begin position="34"/>
        <end position="51"/>
    </location>
</feature>
<dbReference type="EMBL" id="JAINUY010000005">
    <property type="protein sequence ID" value="MBZ4036341.1"/>
    <property type="molecule type" value="Genomic_DNA"/>
</dbReference>
<dbReference type="InterPro" id="IPR051045">
    <property type="entry name" value="TonB-dependent_transducer"/>
</dbReference>
<organism evidence="4 5">
    <name type="scientific">Flavobacterium potami</name>
    <dbReference type="NCBI Taxonomy" id="2872310"/>
    <lineage>
        <taxon>Bacteria</taxon>
        <taxon>Pseudomonadati</taxon>
        <taxon>Bacteroidota</taxon>
        <taxon>Flavobacteriia</taxon>
        <taxon>Flavobacteriales</taxon>
        <taxon>Flavobacteriaceae</taxon>
        <taxon>Flavobacterium</taxon>
    </lineage>
</organism>
<keyword evidence="1" id="KW-0812">Transmembrane</keyword>